<keyword evidence="3" id="KW-0677">Repeat</keyword>
<evidence type="ECO:0000313" key="7">
    <source>
        <dbReference type="Proteomes" id="UP001458880"/>
    </source>
</evidence>
<dbReference type="SMART" id="SM00365">
    <property type="entry name" value="LRR_SD22"/>
    <property type="match status" value="9"/>
</dbReference>
<keyword evidence="2 4" id="KW-0732">Signal</keyword>
<dbReference type="SMART" id="SM00369">
    <property type="entry name" value="LRR_TYP"/>
    <property type="match status" value="26"/>
</dbReference>
<dbReference type="InterPro" id="IPR001611">
    <property type="entry name" value="Leu-rich_rpt"/>
</dbReference>
<sequence>MRWSHSVFFIIGWTYSILESEQGHYSQCVGLIDDLLKWLHGSDVNIQSCINGFSITCFKSSFPSFKFEYLPHDQLYPSSTTMLAAAYLLHLTVILGLVGGEYIPPGPKYRCPKELLLLHPCKCDSESDVGITVLCENTNLASMGVGLNNLATFELPIERLTISKCHIYHPIPDVLYILRVPEYLPHDQLYPSSTTMLAAAYLLHLTVILGLVGGEYIPPGPKYRCPKELLLLHPCKCDSESDVGITVLCENTNLASMGVGLNNLATFELPIERLTISKCHISRLFGSLLHKLILRTLYIEDVPIETIDEFTFLGVNETLNELYILNTSLIEFPKAAFKILGNVSTLMVDGHNIPNLPPDAFAESDLGEKLHHLKLSNGNLSVIEVGAVQPLRKLKILDLHGNRLKELKRNQFRNLRELENLDLSHNELVKVDSGHIGDLIKLSRCNLSHNSIAEISRGAFARNAVLKVLNMSYNKIKKLDSNTFRGMRFLRWLFLSDNLIGDVGRGTFASITRIGRWLFLSDNLIGDVGRGTFASITRIGIIDLARNFIKKIDYQMFYQLTVIKKIDYQMFYQLTVIEKIDLSGNNITEIVKLAFKDIYLAHINLSHNAISKIEAGAFENCPNITVLDLTHNKIRDIPKRAFDETTYATELLLSYNLFTEMSQIPLQYMTGLKILNVSHNEITNISKNTFPKLYELHTIDFSYNNITTIFNSVFQVLFSLRYLNMSNNHLESIKPSTFGTLPTLLALDLSYNRLNNVAKSGLSRLASTRQLSLRGNKLDSLFILPISVSHLDLSYNEFAEIPPKLWPSMNSLLHLDLSHNRIGDNLVKGSFLGLLTLQTLNLNYNGITRPPWEALSDFTALQYLYLEGNNLTKLEKSAFGRMPVVFELNLAHNQIGNLTEKTFDGLLQMLNLNLSHNNLTHVPNGVFQGLVALKTLDLSFNRIEKLDNKTHGLLDDLLSLEFIDLSHNKINFITRKTFPSNPWVPYKLSEINLSYNYMPVLTYDIVVGTSKLQKLNLSNCGIAEVRRYVIGNLTRLRILDLSNNKLANFDDEDVFKLPQNVSELYLSHNLLKNLPWAEFKNVTDLKVLDLTYNNFDGIGTALNGMIENDVDVYLEGNPINCDCFVRPFKRYLSRQLRIKELYKTVKCASPPHLHNRAVFNTNEDRLNCPTNVNTTRLKQSKPGEYDITSDLAFREFRVKDKKLKMKWRVLKNDDIADTYLVIRNIKNPSLYIYETTLPYTQRSFELNNTLTTKLQATGRKYHVCIIGLDSKASVRNLYTPQCKDITQSDSVYVRSSIMLMTVVLVFVYVL</sequence>
<accession>A0AAW1LEE5</accession>
<dbReference type="SMART" id="SM00082">
    <property type="entry name" value="LRRCT"/>
    <property type="match status" value="1"/>
</dbReference>
<reference evidence="6 7" key="1">
    <citation type="journal article" date="2024" name="BMC Genomics">
        <title>De novo assembly and annotation of Popillia japonica's genome with initial clues to its potential as an invasive pest.</title>
        <authorList>
            <person name="Cucini C."/>
            <person name="Boschi S."/>
            <person name="Funari R."/>
            <person name="Cardaioli E."/>
            <person name="Iannotti N."/>
            <person name="Marturano G."/>
            <person name="Paoli F."/>
            <person name="Bruttini M."/>
            <person name="Carapelli A."/>
            <person name="Frati F."/>
            <person name="Nardi F."/>
        </authorList>
    </citation>
    <scope>NUCLEOTIDE SEQUENCE [LARGE SCALE GENOMIC DNA]</scope>
    <source>
        <strain evidence="6">DMR45628</strain>
    </source>
</reference>
<dbReference type="SUPFAM" id="SSF52058">
    <property type="entry name" value="L domain-like"/>
    <property type="match status" value="4"/>
</dbReference>
<gene>
    <name evidence="6" type="ORF">QE152_g13241</name>
</gene>
<keyword evidence="7" id="KW-1185">Reference proteome</keyword>
<dbReference type="InterPro" id="IPR032675">
    <property type="entry name" value="LRR_dom_sf"/>
</dbReference>
<dbReference type="GO" id="GO:0071944">
    <property type="term" value="C:cell periphery"/>
    <property type="evidence" value="ECO:0007669"/>
    <property type="project" value="UniProtKB-ARBA"/>
</dbReference>
<dbReference type="EMBL" id="JASPKY010000124">
    <property type="protein sequence ID" value="KAK9731956.1"/>
    <property type="molecule type" value="Genomic_DNA"/>
</dbReference>
<evidence type="ECO:0000256" key="2">
    <source>
        <dbReference type="ARBA" id="ARBA00022729"/>
    </source>
</evidence>
<dbReference type="PROSITE" id="PS51450">
    <property type="entry name" value="LRR"/>
    <property type="match status" value="6"/>
</dbReference>
<evidence type="ECO:0000256" key="4">
    <source>
        <dbReference type="SAM" id="SignalP"/>
    </source>
</evidence>
<proteinExistence type="predicted"/>
<dbReference type="InterPro" id="IPR025875">
    <property type="entry name" value="Leu-rich_rpt_4"/>
</dbReference>
<dbReference type="Pfam" id="PF13855">
    <property type="entry name" value="LRR_8"/>
    <property type="match status" value="7"/>
</dbReference>
<name>A0AAW1LEE5_POPJA</name>
<dbReference type="Pfam" id="PF12799">
    <property type="entry name" value="LRR_4"/>
    <property type="match status" value="1"/>
</dbReference>
<dbReference type="InterPro" id="IPR003591">
    <property type="entry name" value="Leu-rich_rpt_typical-subtyp"/>
</dbReference>
<keyword evidence="1" id="KW-0433">Leucine-rich repeat</keyword>
<comment type="caution">
    <text evidence="6">The sequence shown here is derived from an EMBL/GenBank/DDBJ whole genome shotgun (WGS) entry which is preliminary data.</text>
</comment>
<protein>
    <submittedName>
        <fullName evidence="6">Leucine rich repeat</fullName>
    </submittedName>
</protein>
<dbReference type="Pfam" id="PF13516">
    <property type="entry name" value="LRR_6"/>
    <property type="match status" value="1"/>
</dbReference>
<dbReference type="FunFam" id="3.80.10.10:FF:001164">
    <property type="entry name" value="GH01279p"/>
    <property type="match status" value="2"/>
</dbReference>
<evidence type="ECO:0000256" key="3">
    <source>
        <dbReference type="ARBA" id="ARBA00022737"/>
    </source>
</evidence>
<dbReference type="PRINTS" id="PR00019">
    <property type="entry name" value="LEURICHRPT"/>
</dbReference>
<dbReference type="Proteomes" id="UP001458880">
    <property type="component" value="Unassembled WGS sequence"/>
</dbReference>
<feature type="domain" description="LRRCT" evidence="5">
    <location>
        <begin position="1117"/>
        <end position="1169"/>
    </location>
</feature>
<evidence type="ECO:0000256" key="1">
    <source>
        <dbReference type="ARBA" id="ARBA00022614"/>
    </source>
</evidence>
<evidence type="ECO:0000259" key="5">
    <source>
        <dbReference type="SMART" id="SM00082"/>
    </source>
</evidence>
<dbReference type="InterPro" id="IPR000483">
    <property type="entry name" value="Cys-rich_flank_reg_C"/>
</dbReference>
<feature type="chain" id="PRO_5043699346" evidence="4">
    <location>
        <begin position="21"/>
        <end position="1310"/>
    </location>
</feature>
<evidence type="ECO:0000313" key="6">
    <source>
        <dbReference type="EMBL" id="KAK9731956.1"/>
    </source>
</evidence>
<feature type="signal peptide" evidence="4">
    <location>
        <begin position="1"/>
        <end position="20"/>
    </location>
</feature>
<organism evidence="6 7">
    <name type="scientific">Popillia japonica</name>
    <name type="common">Japanese beetle</name>
    <dbReference type="NCBI Taxonomy" id="7064"/>
    <lineage>
        <taxon>Eukaryota</taxon>
        <taxon>Metazoa</taxon>
        <taxon>Ecdysozoa</taxon>
        <taxon>Arthropoda</taxon>
        <taxon>Hexapoda</taxon>
        <taxon>Insecta</taxon>
        <taxon>Pterygota</taxon>
        <taxon>Neoptera</taxon>
        <taxon>Endopterygota</taxon>
        <taxon>Coleoptera</taxon>
        <taxon>Polyphaga</taxon>
        <taxon>Scarabaeiformia</taxon>
        <taxon>Scarabaeidae</taxon>
        <taxon>Rutelinae</taxon>
        <taxon>Popillia</taxon>
    </lineage>
</organism>
<dbReference type="PANTHER" id="PTHR45617">
    <property type="entry name" value="LEUCINE RICH REPEAT FAMILY PROTEIN"/>
    <property type="match status" value="1"/>
</dbReference>
<dbReference type="Gene3D" id="3.80.10.10">
    <property type="entry name" value="Ribonuclease Inhibitor"/>
    <property type="match status" value="7"/>
</dbReference>